<evidence type="ECO:0000313" key="2">
    <source>
        <dbReference type="EMBL" id="RLZ09152.1"/>
    </source>
</evidence>
<dbReference type="RefSeq" id="WP_121934879.1">
    <property type="nucleotide sequence ID" value="NZ_RDOJ01000011.1"/>
</dbReference>
<keyword evidence="1" id="KW-1133">Transmembrane helix</keyword>
<gene>
    <name evidence="2" type="ORF">EAH69_09070</name>
</gene>
<feature type="transmembrane region" description="Helical" evidence="1">
    <location>
        <begin position="52"/>
        <end position="76"/>
    </location>
</feature>
<keyword evidence="3" id="KW-1185">Reference proteome</keyword>
<feature type="transmembrane region" description="Helical" evidence="1">
    <location>
        <begin position="83"/>
        <end position="101"/>
    </location>
</feature>
<keyword evidence="1" id="KW-0812">Transmembrane</keyword>
<comment type="caution">
    <text evidence="2">The sequence shown here is derived from an EMBL/GenBank/DDBJ whole genome shotgun (WGS) entry which is preliminary data.</text>
</comment>
<accession>A0A3L9M8N8</accession>
<protein>
    <submittedName>
        <fullName evidence="2">Uncharacterized protein</fullName>
    </submittedName>
</protein>
<dbReference type="EMBL" id="RDOJ01000011">
    <property type="protein sequence ID" value="RLZ09152.1"/>
    <property type="molecule type" value="Genomic_DNA"/>
</dbReference>
<dbReference type="AlphaFoldDB" id="A0A3L9M8N8"/>
<dbReference type="Proteomes" id="UP000275348">
    <property type="component" value="Unassembled WGS sequence"/>
</dbReference>
<keyword evidence="1" id="KW-0472">Membrane</keyword>
<evidence type="ECO:0000256" key="1">
    <source>
        <dbReference type="SAM" id="Phobius"/>
    </source>
</evidence>
<feature type="transmembrane region" description="Helical" evidence="1">
    <location>
        <begin position="12"/>
        <end position="32"/>
    </location>
</feature>
<sequence>MKLKTKLKSKYFLIASIIVFAISLLLPLYINLNESLDKLINYGEIYGYQALLLGWMTFPYIDFFCWLANFTLLISWVFYRKQFANYLVSAGTVLAFLFGINHVTQLDFMEVHDYELNLFGYWFWIIAMLLQIVATKLYQKEKIILLNEE</sequence>
<reference evidence="2 3" key="1">
    <citation type="submission" date="2018-10" db="EMBL/GenBank/DDBJ databases">
        <authorList>
            <person name="Chen X."/>
        </authorList>
    </citation>
    <scope>NUCLEOTIDE SEQUENCE [LARGE SCALE GENOMIC DNA]</scope>
    <source>
        <strain evidence="2 3">YIM 102668</strain>
    </source>
</reference>
<organism evidence="2 3">
    <name type="scientific">Faecalibacter macacae</name>
    <dbReference type="NCBI Taxonomy" id="1859289"/>
    <lineage>
        <taxon>Bacteria</taxon>
        <taxon>Pseudomonadati</taxon>
        <taxon>Bacteroidota</taxon>
        <taxon>Flavobacteriia</taxon>
        <taxon>Flavobacteriales</taxon>
        <taxon>Weeksellaceae</taxon>
        <taxon>Faecalibacter</taxon>
    </lineage>
</organism>
<evidence type="ECO:0000313" key="3">
    <source>
        <dbReference type="Proteomes" id="UP000275348"/>
    </source>
</evidence>
<proteinExistence type="predicted"/>
<feature type="transmembrane region" description="Helical" evidence="1">
    <location>
        <begin position="121"/>
        <end position="138"/>
    </location>
</feature>
<name>A0A3L9M8N8_9FLAO</name>